<feature type="region of interest" description="Disordered" evidence="1">
    <location>
        <begin position="21"/>
        <end position="58"/>
    </location>
</feature>
<proteinExistence type="predicted"/>
<dbReference type="RefSeq" id="WP_247200138.1">
    <property type="nucleotide sequence ID" value="NZ_JALKCG010000002.1"/>
</dbReference>
<name>A0ABT0DLI6_9HYPH</name>
<sequence>MSPLLSHPCIVMAGRHPAIHAAPPGARPEGMDHRVKPGDDAAHSGDARFNKASDGGIQ</sequence>
<evidence type="ECO:0000313" key="3">
    <source>
        <dbReference type="Proteomes" id="UP001202867"/>
    </source>
</evidence>
<reference evidence="3" key="2">
    <citation type="submission" date="2023-07" db="EMBL/GenBank/DDBJ databases">
        <title>Ancylobacter moscoviensis sp. nov., facultatively methylotrophic bacteria from activated sludge and the reclassification of Starkeya novella (Starkey 1934) Kelly et al. 2000 as Ancylobacter novellus comb. nov., Starkeya koreensis Im et al. 2006 as Ancylobacter koreensis comb.nov., Angulomicrobium tetraedrale Vasil'eva et al. 1986 as Ancylobacter tetraedralis comb. nov., Angulomicrobium amanitiforme Fritz et al. 2004 as Ancylobacter amanitiformis comb. nov. and Methylorhabdus multivorans Doronina et al. 1996 as Ancylobacter multivorans comb. nov. and emended description of the genus Ancylobacter.</title>
        <authorList>
            <person name="Doronina N."/>
            <person name="Chemodurova A."/>
            <person name="Grouzdev D."/>
            <person name="Koziaeva V."/>
            <person name="Shi W."/>
            <person name="Wu L."/>
            <person name="Kaparullina E."/>
        </authorList>
    </citation>
    <scope>NUCLEOTIDE SEQUENCE [LARGE SCALE GENOMIC DNA]</scope>
    <source>
        <strain evidence="3">Jip08</strain>
    </source>
</reference>
<reference evidence="2 3" key="1">
    <citation type="submission" date="2022-04" db="EMBL/GenBank/DDBJ databases">
        <authorList>
            <person name="Grouzdev D.S."/>
            <person name="Pantiukh K.S."/>
            <person name="Krutkina M.S."/>
        </authorList>
    </citation>
    <scope>NUCLEOTIDE SEQUENCE [LARGE SCALE GENOMIC DNA]</scope>
    <source>
        <strain evidence="2 3">Jip08</strain>
    </source>
</reference>
<dbReference type="Proteomes" id="UP001202867">
    <property type="component" value="Unassembled WGS sequence"/>
</dbReference>
<accession>A0ABT0DLI6</accession>
<organism evidence="2 3">
    <name type="scientific">Ancylobacter koreensis</name>
    <dbReference type="NCBI Taxonomy" id="266121"/>
    <lineage>
        <taxon>Bacteria</taxon>
        <taxon>Pseudomonadati</taxon>
        <taxon>Pseudomonadota</taxon>
        <taxon>Alphaproteobacteria</taxon>
        <taxon>Hyphomicrobiales</taxon>
        <taxon>Xanthobacteraceae</taxon>
        <taxon>Ancylobacter</taxon>
    </lineage>
</organism>
<protein>
    <submittedName>
        <fullName evidence="2">Uncharacterized protein</fullName>
    </submittedName>
</protein>
<keyword evidence="3" id="KW-1185">Reference proteome</keyword>
<gene>
    <name evidence="2" type="ORF">MWN33_08950</name>
</gene>
<dbReference type="EMBL" id="JALKCG010000002">
    <property type="protein sequence ID" value="MCK0208156.1"/>
    <property type="molecule type" value="Genomic_DNA"/>
</dbReference>
<evidence type="ECO:0000313" key="2">
    <source>
        <dbReference type="EMBL" id="MCK0208156.1"/>
    </source>
</evidence>
<comment type="caution">
    <text evidence="2">The sequence shown here is derived from an EMBL/GenBank/DDBJ whole genome shotgun (WGS) entry which is preliminary data.</text>
</comment>
<evidence type="ECO:0000256" key="1">
    <source>
        <dbReference type="SAM" id="MobiDB-lite"/>
    </source>
</evidence>
<feature type="compositionally biased region" description="Basic and acidic residues" evidence="1">
    <location>
        <begin position="29"/>
        <end position="51"/>
    </location>
</feature>